<organism evidence="1 2">
    <name type="scientific">candidate division MSBL1 archaeon SCGC-AAA259A05</name>
    <dbReference type="NCBI Taxonomy" id="1698259"/>
    <lineage>
        <taxon>Archaea</taxon>
        <taxon>Methanobacteriati</taxon>
        <taxon>Methanobacteriota</taxon>
        <taxon>candidate division MSBL1</taxon>
    </lineage>
</organism>
<dbReference type="GO" id="GO:0005694">
    <property type="term" value="C:chromosome"/>
    <property type="evidence" value="ECO:0007669"/>
    <property type="project" value="TreeGrafter"/>
</dbReference>
<evidence type="ECO:0000313" key="2">
    <source>
        <dbReference type="Proteomes" id="UP000070163"/>
    </source>
</evidence>
<dbReference type="AlphaFoldDB" id="A0A133U429"/>
<comment type="caution">
    <text evidence="1">The sequence shown here is derived from an EMBL/GenBank/DDBJ whole genome shotgun (WGS) entry which is preliminary data.</text>
</comment>
<dbReference type="Proteomes" id="UP000070163">
    <property type="component" value="Unassembled WGS sequence"/>
</dbReference>
<dbReference type="InterPro" id="IPR050336">
    <property type="entry name" value="Chromosome_partition/occlusion"/>
</dbReference>
<dbReference type="InterPro" id="IPR036086">
    <property type="entry name" value="ParB/Sulfiredoxin_sf"/>
</dbReference>
<reference evidence="1 2" key="1">
    <citation type="journal article" date="2016" name="Sci. Rep.">
        <title>Metabolic traits of an uncultured archaeal lineage -MSBL1- from brine pools of the Red Sea.</title>
        <authorList>
            <person name="Mwirichia R."/>
            <person name="Alam I."/>
            <person name="Rashid M."/>
            <person name="Vinu M."/>
            <person name="Ba-Alawi W."/>
            <person name="Anthony Kamau A."/>
            <person name="Kamanda Ngugi D."/>
            <person name="Goker M."/>
            <person name="Klenk H.P."/>
            <person name="Bajic V."/>
            <person name="Stingl U."/>
        </authorList>
    </citation>
    <scope>NUCLEOTIDE SEQUENCE [LARGE SCALE GENOMIC DNA]</scope>
    <source>
        <strain evidence="1">SCGC-AAA259A05</strain>
    </source>
</reference>
<proteinExistence type="predicted"/>
<dbReference type="PANTHER" id="PTHR33375:SF1">
    <property type="entry name" value="CHROMOSOME-PARTITIONING PROTEIN PARB-RELATED"/>
    <property type="match status" value="1"/>
</dbReference>
<gene>
    <name evidence="1" type="ORF">AKJ57_06100</name>
</gene>
<name>A0A133U429_9EURY</name>
<dbReference type="EMBL" id="LHXJ01000110">
    <property type="protein sequence ID" value="KXA88944.1"/>
    <property type="molecule type" value="Genomic_DNA"/>
</dbReference>
<dbReference type="Gene3D" id="1.10.10.2830">
    <property type="match status" value="1"/>
</dbReference>
<evidence type="ECO:0000313" key="1">
    <source>
        <dbReference type="EMBL" id="KXA88944.1"/>
    </source>
</evidence>
<protein>
    <submittedName>
        <fullName evidence="1">Uncharacterized protein</fullName>
    </submittedName>
</protein>
<keyword evidence="2" id="KW-1185">Reference proteome</keyword>
<dbReference type="GO" id="GO:0007059">
    <property type="term" value="P:chromosome segregation"/>
    <property type="evidence" value="ECO:0007669"/>
    <property type="project" value="TreeGrafter"/>
</dbReference>
<dbReference type="SUPFAM" id="SSF110849">
    <property type="entry name" value="ParB/Sulfiredoxin"/>
    <property type="match status" value="1"/>
</dbReference>
<dbReference type="Gene3D" id="3.90.1530.30">
    <property type="match status" value="1"/>
</dbReference>
<sequence>MRPKPDCGKYLVTVGYRRFLAAKNAGLEEIPCKVAENLGGKDVEAMIWSIRENVQREPLSDQEIAEVVARIYSLENDVETREEKVHEVSKKLGLPREKVQRYLSLFEEMPKEKTRRILSMFKE</sequence>
<dbReference type="PANTHER" id="PTHR33375">
    <property type="entry name" value="CHROMOSOME-PARTITIONING PROTEIN PARB-RELATED"/>
    <property type="match status" value="1"/>
</dbReference>
<accession>A0A133U429</accession>